<accession>A0A926KSB3</accession>
<evidence type="ECO:0000313" key="3">
    <source>
        <dbReference type="Proteomes" id="UP000650466"/>
    </source>
</evidence>
<dbReference type="RefSeq" id="WP_188176426.1">
    <property type="nucleotide sequence ID" value="NZ_JACVVD010000008.1"/>
</dbReference>
<reference evidence="2" key="1">
    <citation type="submission" date="2020-09" db="EMBL/GenBank/DDBJ databases">
        <title>Draft Genome Sequence of Paenibacillus sp. WST5.</title>
        <authorList>
            <person name="Bao Z."/>
        </authorList>
    </citation>
    <scope>NUCLEOTIDE SEQUENCE</scope>
    <source>
        <strain evidence="2">WST5</strain>
    </source>
</reference>
<evidence type="ECO:0000259" key="1">
    <source>
        <dbReference type="Pfam" id="PF09820"/>
    </source>
</evidence>
<dbReference type="PANTHER" id="PTHR34825">
    <property type="entry name" value="CONSERVED PROTEIN, WITH A WEAK D-GALACTARATE DEHYDRATASE/ALTRONATE HYDROLASE DOMAIN"/>
    <property type="match status" value="1"/>
</dbReference>
<dbReference type="Pfam" id="PF08011">
    <property type="entry name" value="PDDEXK_9"/>
    <property type="match status" value="1"/>
</dbReference>
<keyword evidence="3" id="KW-1185">Reference proteome</keyword>
<dbReference type="AlphaFoldDB" id="A0A926KSB3"/>
<protein>
    <submittedName>
        <fullName evidence="2">AAA family ATPase</fullName>
    </submittedName>
</protein>
<feature type="domain" description="AAA-ATPase-like" evidence="1">
    <location>
        <begin position="7"/>
        <end position="230"/>
    </location>
</feature>
<dbReference type="InterPro" id="IPR018631">
    <property type="entry name" value="AAA-ATPase-like_dom"/>
</dbReference>
<dbReference type="InterPro" id="IPR027417">
    <property type="entry name" value="P-loop_NTPase"/>
</dbReference>
<dbReference type="SUPFAM" id="SSF52540">
    <property type="entry name" value="P-loop containing nucleoside triphosphate hydrolases"/>
    <property type="match status" value="1"/>
</dbReference>
<dbReference type="PANTHER" id="PTHR34825:SF2">
    <property type="entry name" value="AAA-ATPASE-LIKE DOMAIN-CONTAINING PROTEIN"/>
    <property type="match status" value="1"/>
</dbReference>
<name>A0A926KSB3_9BACL</name>
<proteinExistence type="predicted"/>
<dbReference type="InterPro" id="IPR012547">
    <property type="entry name" value="PDDEXK_9"/>
</dbReference>
<dbReference type="Gene3D" id="3.40.50.300">
    <property type="entry name" value="P-loop containing nucleotide triphosphate hydrolases"/>
    <property type="match status" value="1"/>
</dbReference>
<organism evidence="2 3">
    <name type="scientific">Paenibacillus sedimenti</name>
    <dbReference type="NCBI Taxonomy" id="2770274"/>
    <lineage>
        <taxon>Bacteria</taxon>
        <taxon>Bacillati</taxon>
        <taxon>Bacillota</taxon>
        <taxon>Bacilli</taxon>
        <taxon>Bacillales</taxon>
        <taxon>Paenibacillaceae</taxon>
        <taxon>Paenibacillus</taxon>
    </lineage>
</organism>
<dbReference type="EMBL" id="JACVVD010000008">
    <property type="protein sequence ID" value="MBD0382627.1"/>
    <property type="molecule type" value="Genomic_DNA"/>
</dbReference>
<evidence type="ECO:0000313" key="2">
    <source>
        <dbReference type="EMBL" id="MBD0382627.1"/>
    </source>
</evidence>
<sequence length="566" mass="66478">MGKKKLPYGISDFKSLREQNYLYIDKTPYIEKMESFSGKYLFFIRPRRFGKSLFLSTLEHYYGLEHTDHFDKLFADLYIGKHPTSLRNSYCILKLNFSGLNTDNRNKLEESFRTAFRDALTSFLNTYNFIIEDAAAFKEQLGNKEDFRSLWSLLFEAVKSCGKKLFLIIDEYDHFANDIIAMGDAPLYKDIVRAAGFVRDFYESVKIGTEQVIDRIWMTGVSPIMLDDLTSGFNIATNLTMNASFNEMLGFTEQEVNAVIDAAGIQEQQTSLAELRQNYNGYLFSEDGTTRVYNPDMILYFFTQWELEGKYPKQLIDENVKTDNGRLQRLISSESNRKTLDEIIQNEEIAADIVSKFSFDLMYDEQYFVSLLFYMGLLTIDRKDRMRLVLKVPNFVIRTVLWEYLERRVRLEQNIRPNTDQLRKTIEQMAFDGTIKPFVDYIGEHVMKPLSNRDLNRFDEKYLKVLMFAYLIESRAYRPYSERETENGYMDIYLEKDTRVPGIVYDWIIELKYLKKQNVSDIEKVKVEGLKQLAGYAISRDLVDKSHVRRALIIFIGKDEWVVVEE</sequence>
<comment type="caution">
    <text evidence="2">The sequence shown here is derived from an EMBL/GenBank/DDBJ whole genome shotgun (WGS) entry which is preliminary data.</text>
</comment>
<dbReference type="Proteomes" id="UP000650466">
    <property type="component" value="Unassembled WGS sequence"/>
</dbReference>
<gene>
    <name evidence="2" type="ORF">ICC18_21140</name>
</gene>
<dbReference type="Pfam" id="PF09820">
    <property type="entry name" value="AAA-ATPase_like"/>
    <property type="match status" value="1"/>
</dbReference>